<dbReference type="EMBL" id="JAUNZN010000033">
    <property type="protein sequence ID" value="KAK4806771.1"/>
    <property type="molecule type" value="Genomic_DNA"/>
</dbReference>
<organism evidence="2 3">
    <name type="scientific">Mycteria americana</name>
    <name type="common">Wood stork</name>
    <dbReference type="NCBI Taxonomy" id="33587"/>
    <lineage>
        <taxon>Eukaryota</taxon>
        <taxon>Metazoa</taxon>
        <taxon>Chordata</taxon>
        <taxon>Craniata</taxon>
        <taxon>Vertebrata</taxon>
        <taxon>Euteleostomi</taxon>
        <taxon>Archelosauria</taxon>
        <taxon>Archosauria</taxon>
        <taxon>Dinosauria</taxon>
        <taxon>Saurischia</taxon>
        <taxon>Theropoda</taxon>
        <taxon>Coelurosauria</taxon>
        <taxon>Aves</taxon>
        <taxon>Neognathae</taxon>
        <taxon>Neoaves</taxon>
        <taxon>Aequornithes</taxon>
        <taxon>Ciconiiformes</taxon>
        <taxon>Ciconiidae</taxon>
        <taxon>Mycteria</taxon>
    </lineage>
</organism>
<dbReference type="AlphaFoldDB" id="A0AAN7MLT5"/>
<protein>
    <submittedName>
        <fullName evidence="2">Uncharacterized protein</fullName>
    </submittedName>
</protein>
<sequence length="590" mass="64259">MLEQFLKNCIPWVGPHTGAGQEREEEGAAETKHYELTTTPIPHPPALLRPRMPFALFAARAHCWLMFNLVSTRTPQVLFCRAAFQLDGPQHVLVPGVVPLQGQDFALPLVELHEVPVSPFLQPVQVPLDGSTTLCHISHSSHFCVICILAEGILCSVIQIINEDVKQDPTQLLRDPSNLTLNTSNDRASTTSLGNLSQCLTTLVVKNFFLMSSLNLPSFSLKPLPLVLSLQALIKRVTVARGQEEHGVKCIGSNCMSLVPGIPGGSPQSGIPKGRVVPLPFGLRWMRFTRTAPQYRKYINKLEQVQQRVTKIDKELEHLPCEERLRELGLFSLGKRRLMGDLIAAFQYLSPAEICCASVRMEGRQTRSDQSRSKGPVGPALSQALSQPQPLRKRTSTPGPTSSALPPYKAMGSPWFITMVRLLSRQAMRSSFRHRHLEAAIRFLSRFCSAFSCSWLSASSGDSTSMLLPPSLPVAICMSGTVCGSKGCAGPDAGSSCLFSSPAAPKTKPGGAIAAGHELLEGLSGPAGLKLVKVSQGLHKAISKAFLLLCHWLPVEERPPGHGGNEHAGLWHGCCWAWTVRSQARANLDE</sequence>
<proteinExistence type="predicted"/>
<comment type="caution">
    <text evidence="2">The sequence shown here is derived from an EMBL/GenBank/DDBJ whole genome shotgun (WGS) entry which is preliminary data.</text>
</comment>
<gene>
    <name evidence="2" type="ORF">QYF61_005567</name>
</gene>
<evidence type="ECO:0000313" key="2">
    <source>
        <dbReference type="EMBL" id="KAK4806771.1"/>
    </source>
</evidence>
<dbReference type="Proteomes" id="UP001333110">
    <property type="component" value="Unassembled WGS sequence"/>
</dbReference>
<reference evidence="2 3" key="1">
    <citation type="journal article" date="2023" name="J. Hered.">
        <title>Chromosome-level genome of the wood stork (Mycteria americana) provides insight into avian chromosome evolution.</title>
        <authorList>
            <person name="Flamio R. Jr."/>
            <person name="Ramstad K.M."/>
        </authorList>
    </citation>
    <scope>NUCLEOTIDE SEQUENCE [LARGE SCALE GENOMIC DNA]</scope>
    <source>
        <strain evidence="2">JAX WOST 10</strain>
    </source>
</reference>
<evidence type="ECO:0000313" key="3">
    <source>
        <dbReference type="Proteomes" id="UP001333110"/>
    </source>
</evidence>
<evidence type="ECO:0000256" key="1">
    <source>
        <dbReference type="SAM" id="MobiDB-lite"/>
    </source>
</evidence>
<feature type="region of interest" description="Disordered" evidence="1">
    <location>
        <begin position="365"/>
        <end position="406"/>
    </location>
</feature>
<name>A0AAN7MLT5_MYCAM</name>
<keyword evidence="3" id="KW-1185">Reference proteome</keyword>
<accession>A0AAN7MLT5</accession>